<gene>
    <name evidence="2" type="ORF">KOI35_27710</name>
</gene>
<comment type="caution">
    <text evidence="2">The sequence shown here is derived from an EMBL/GenBank/DDBJ whole genome shotgun (WGS) entry which is preliminary data.</text>
</comment>
<keyword evidence="3" id="KW-1185">Reference proteome</keyword>
<sequence length="176" mass="18553">MLMPRLDVVAGAPADLMTTIRELREQADAGLRAACLRRRRLTNITVVASALATVLTAGPAFGGKSLTAWLTGALELSSPAWQLLCATAAVCSLATAIAGQLLKADSLDDRIAAAQTARVRLEALEIRAGLHQIERAEAVAELVKCVEDAAVLWQTTWRLSPAKSGGEPMIPPTETA</sequence>
<evidence type="ECO:0000313" key="2">
    <source>
        <dbReference type="EMBL" id="MBU2667303.1"/>
    </source>
</evidence>
<dbReference type="Proteomes" id="UP001519654">
    <property type="component" value="Unassembled WGS sequence"/>
</dbReference>
<protein>
    <recommendedName>
        <fullName evidence="4">SMODS and SLOG-associating 2TM effector domain-containing protein</fullName>
    </recommendedName>
</protein>
<evidence type="ECO:0000256" key="1">
    <source>
        <dbReference type="SAM" id="Phobius"/>
    </source>
</evidence>
<feature type="transmembrane region" description="Helical" evidence="1">
    <location>
        <begin position="81"/>
        <end position="102"/>
    </location>
</feature>
<keyword evidence="1" id="KW-1133">Transmembrane helix</keyword>
<feature type="transmembrane region" description="Helical" evidence="1">
    <location>
        <begin position="41"/>
        <end position="61"/>
    </location>
</feature>
<keyword evidence="1" id="KW-0812">Transmembrane</keyword>
<proteinExistence type="predicted"/>
<accession>A0ABS5YV26</accession>
<dbReference type="RefSeq" id="WP_215791550.1">
    <property type="nucleotide sequence ID" value="NZ_JAHKKG010000008.1"/>
</dbReference>
<dbReference type="EMBL" id="JAHKKG010000008">
    <property type="protein sequence ID" value="MBU2667303.1"/>
    <property type="molecule type" value="Genomic_DNA"/>
</dbReference>
<keyword evidence="1" id="KW-0472">Membrane</keyword>
<evidence type="ECO:0008006" key="4">
    <source>
        <dbReference type="Google" id="ProtNLM"/>
    </source>
</evidence>
<organism evidence="2 3">
    <name type="scientific">Paractinoplanes bogorensis</name>
    <dbReference type="NCBI Taxonomy" id="1610840"/>
    <lineage>
        <taxon>Bacteria</taxon>
        <taxon>Bacillati</taxon>
        <taxon>Actinomycetota</taxon>
        <taxon>Actinomycetes</taxon>
        <taxon>Micromonosporales</taxon>
        <taxon>Micromonosporaceae</taxon>
        <taxon>Paractinoplanes</taxon>
    </lineage>
</organism>
<evidence type="ECO:0000313" key="3">
    <source>
        <dbReference type="Proteomes" id="UP001519654"/>
    </source>
</evidence>
<reference evidence="2 3" key="1">
    <citation type="submission" date="2021-06" db="EMBL/GenBank/DDBJ databases">
        <title>Actinoplanes lichenicola sp. nov., and Actinoplanes ovalisporus sp. nov., isolated from lichen in Thailand.</title>
        <authorList>
            <person name="Saeng-In P."/>
            <person name="Kanchanasin P."/>
            <person name="Yuki M."/>
            <person name="Kudo T."/>
            <person name="Ohkuma M."/>
            <person name="Phongsopitanun W."/>
            <person name="Tanasupawat S."/>
        </authorList>
    </citation>
    <scope>NUCLEOTIDE SEQUENCE [LARGE SCALE GENOMIC DNA]</scope>
    <source>
        <strain evidence="2 3">NBRC 110975</strain>
    </source>
</reference>
<name>A0ABS5YV26_9ACTN</name>